<dbReference type="Proteomes" id="UP001281147">
    <property type="component" value="Unassembled WGS sequence"/>
</dbReference>
<protein>
    <submittedName>
        <fullName evidence="1">Uncharacterized protein</fullName>
    </submittedName>
</protein>
<organism evidence="1 2">
    <name type="scientific">Vermiconidia calcicola</name>
    <dbReference type="NCBI Taxonomy" id="1690605"/>
    <lineage>
        <taxon>Eukaryota</taxon>
        <taxon>Fungi</taxon>
        <taxon>Dikarya</taxon>
        <taxon>Ascomycota</taxon>
        <taxon>Pezizomycotina</taxon>
        <taxon>Dothideomycetes</taxon>
        <taxon>Dothideomycetidae</taxon>
        <taxon>Mycosphaerellales</taxon>
        <taxon>Extremaceae</taxon>
        <taxon>Vermiconidia</taxon>
    </lineage>
</organism>
<gene>
    <name evidence="1" type="ORF">LTR37_019221</name>
</gene>
<evidence type="ECO:0000313" key="2">
    <source>
        <dbReference type="Proteomes" id="UP001281147"/>
    </source>
</evidence>
<comment type="caution">
    <text evidence="1">The sequence shown here is derived from an EMBL/GenBank/DDBJ whole genome shotgun (WGS) entry which is preliminary data.</text>
</comment>
<evidence type="ECO:0000313" key="1">
    <source>
        <dbReference type="EMBL" id="KAK3687059.1"/>
    </source>
</evidence>
<keyword evidence="2" id="KW-1185">Reference proteome</keyword>
<dbReference type="EMBL" id="JAUTXU010000290">
    <property type="protein sequence ID" value="KAK3687059.1"/>
    <property type="molecule type" value="Genomic_DNA"/>
</dbReference>
<proteinExistence type="predicted"/>
<name>A0ACC3MHV9_9PEZI</name>
<reference evidence="1" key="1">
    <citation type="submission" date="2023-07" db="EMBL/GenBank/DDBJ databases">
        <title>Black Yeasts Isolated from many extreme environments.</title>
        <authorList>
            <person name="Coleine C."/>
            <person name="Stajich J.E."/>
            <person name="Selbmann L."/>
        </authorList>
    </citation>
    <scope>NUCLEOTIDE SEQUENCE</scope>
    <source>
        <strain evidence="1">CCFEE 5714</strain>
    </source>
</reference>
<sequence>MQAFELLHGAAACESRTSIRQREAPILFIGDPKSYATRHVTSDCHCNFVSAPVDELVRIIESGQIPIVSTTVNASNTIQVRTVSVEHDHFSTSASAFRSYVAFSHVWADGLGNTKSNALPQCQFKRITQQMETLAQSGETHSRHFWLDTLCIPVGDANAAVRLKAIDQMALAYASASYVLVLDGSLLQTRKLGTPPIDWMDPPALGVQPLIPLHIRDTEHLLEASRILGQILCSPWAGRSWTLQEGALANVTHFALRDGTVTSGWLRAAASQYRRKQTSYSRSVWNGVLGFGTRTFLTPFKLCCAKQSYEKLHRGVSNLHDNPHLELKQVVEVVSAILLFACSTLAACELVAYNLALIAVVMALYLSGALLASLPLLLLFSTYLPSITRTRRQWRTARYRTNKIKDVLSFCLLSSLAQAAERMLHTTDRPLAQIAGGRPDLQPRLRRDQLVRVWNSLANRNTTKPEDIHLIIGTMTKLRVQGLKDLNSIQRMNTILKSFEELPMGLLFQHSNARSPFDDQDSLLLPVYPTGDISHNKTSLRAVDRGFTLNSREKGSDWSFFFLGTCAIKDVSVLTLTEEISKVYRVTVKGIKSWSKEQLGRRENMCVIMQRDDDSEQQQASCVLEGIIFSVEEQNGHIFLKFLHRVLLNRLVAESCDLTRQQKGIVGEADVSGRTNCTILYDWTTSQQDRSDGLTTSQPLAYQPPHQLEYALSYRTLGQLVFTNLIALYSFALYAVVVSKENMTTAGFSISVLALTLASFFTLSTLFRWTRDCCQLAWTSHYATTSCANDRKAFKRAFISWMELWEGNIARNFPESDETLAVMQRQGSFEKLSRPPEEDESSVVYLFGMDNWPGKGMSMTNIAKACVLFPI</sequence>
<accession>A0ACC3MHV9</accession>